<protein>
    <submittedName>
        <fullName evidence="3">Nuclear transport factor 2 family protein</fullName>
    </submittedName>
</protein>
<gene>
    <name evidence="3" type="ORF">FNW11_06270</name>
    <name evidence="2" type="ORF">FNW12_03100</name>
</gene>
<proteinExistence type="predicted"/>
<sequence length="175" mass="19910">MYRVQGLMRDCFLCQNKTGTMKRLITILVIISLLNNGVACSQTKSNTETMNTSNNAKMETEILNLSQEKFLWKTSGKFDLLADLFDDELVFVHITGHITTKGEWINELKTGRFVYNKIKQKEASVKVYGNTAVLVGKAYFTVNGGSVYKLVYTEVYTKKNEKWKLVNLHTTSGNF</sequence>
<dbReference type="SUPFAM" id="SSF54427">
    <property type="entry name" value="NTF2-like"/>
    <property type="match status" value="1"/>
</dbReference>
<reference evidence="4 5" key="1">
    <citation type="submission" date="2019-07" db="EMBL/GenBank/DDBJ databases">
        <title>Novel species of Flavobacterium.</title>
        <authorList>
            <person name="Liu Q."/>
            <person name="Xin Y.-H."/>
        </authorList>
    </citation>
    <scope>NUCLEOTIDE SEQUENCE [LARGE SCALE GENOMIC DNA]</scope>
    <source>
        <strain evidence="2 4">GSP39</strain>
        <strain evidence="3 5">GSR22</strain>
    </source>
</reference>
<dbReference type="Pfam" id="PF14534">
    <property type="entry name" value="DUF4440"/>
    <property type="match status" value="1"/>
</dbReference>
<evidence type="ECO:0000313" key="4">
    <source>
        <dbReference type="Proteomes" id="UP000318528"/>
    </source>
</evidence>
<accession>A0A553BSW0</accession>
<dbReference type="OrthoDB" id="1445948at2"/>
<organism evidence="3 5">
    <name type="scientific">Flavobacterium gawalongense</name>
    <dbReference type="NCBI Taxonomy" id="2594432"/>
    <lineage>
        <taxon>Bacteria</taxon>
        <taxon>Pseudomonadati</taxon>
        <taxon>Bacteroidota</taxon>
        <taxon>Flavobacteriia</taxon>
        <taxon>Flavobacteriales</taxon>
        <taxon>Flavobacteriaceae</taxon>
        <taxon>Flavobacterium</taxon>
    </lineage>
</organism>
<comment type="caution">
    <text evidence="3">The sequence shown here is derived from an EMBL/GenBank/DDBJ whole genome shotgun (WGS) entry which is preliminary data.</text>
</comment>
<dbReference type="InterPro" id="IPR032710">
    <property type="entry name" value="NTF2-like_dom_sf"/>
</dbReference>
<dbReference type="Proteomes" id="UP000318528">
    <property type="component" value="Unassembled WGS sequence"/>
</dbReference>
<dbReference type="EMBL" id="VJZN01000004">
    <property type="protein sequence ID" value="TRX08793.1"/>
    <property type="molecule type" value="Genomic_DNA"/>
</dbReference>
<evidence type="ECO:0000313" key="5">
    <source>
        <dbReference type="Proteomes" id="UP000318669"/>
    </source>
</evidence>
<evidence type="ECO:0000313" key="3">
    <source>
        <dbReference type="EMBL" id="TRX11327.1"/>
    </source>
</evidence>
<keyword evidence="4" id="KW-1185">Reference proteome</keyword>
<dbReference type="EMBL" id="VJZL01000007">
    <property type="protein sequence ID" value="TRX11327.1"/>
    <property type="molecule type" value="Genomic_DNA"/>
</dbReference>
<dbReference type="InterPro" id="IPR027843">
    <property type="entry name" value="DUF4440"/>
</dbReference>
<name>A0A553BSW0_9FLAO</name>
<dbReference type="AlphaFoldDB" id="A0A553BSW0"/>
<evidence type="ECO:0000313" key="2">
    <source>
        <dbReference type="EMBL" id="TRX08793.1"/>
    </source>
</evidence>
<dbReference type="Proteomes" id="UP000318669">
    <property type="component" value="Unassembled WGS sequence"/>
</dbReference>
<feature type="domain" description="DUF4440" evidence="1">
    <location>
        <begin position="74"/>
        <end position="165"/>
    </location>
</feature>
<dbReference type="Gene3D" id="3.10.450.50">
    <property type="match status" value="1"/>
</dbReference>
<evidence type="ECO:0000259" key="1">
    <source>
        <dbReference type="Pfam" id="PF14534"/>
    </source>
</evidence>